<dbReference type="EMBL" id="JAAKZF010000024">
    <property type="protein sequence ID" value="NGO52964.1"/>
    <property type="molecule type" value="Genomic_DNA"/>
</dbReference>
<dbReference type="Pfam" id="PF00440">
    <property type="entry name" value="TetR_N"/>
    <property type="match status" value="1"/>
</dbReference>
<dbReference type="AlphaFoldDB" id="A0A6G4WEF1"/>
<organism evidence="6 7">
    <name type="scientific">Allomesorhizobium camelthorni</name>
    <dbReference type="NCBI Taxonomy" id="475069"/>
    <lineage>
        <taxon>Bacteria</taxon>
        <taxon>Pseudomonadati</taxon>
        <taxon>Pseudomonadota</taxon>
        <taxon>Alphaproteobacteria</taxon>
        <taxon>Hyphomicrobiales</taxon>
        <taxon>Phyllobacteriaceae</taxon>
        <taxon>Allomesorhizobium</taxon>
    </lineage>
</organism>
<keyword evidence="7" id="KW-1185">Reference proteome</keyword>
<dbReference type="InterPro" id="IPR011075">
    <property type="entry name" value="TetR_C"/>
</dbReference>
<gene>
    <name evidence="6" type="ORF">G6N73_17580</name>
</gene>
<evidence type="ECO:0000313" key="7">
    <source>
        <dbReference type="Proteomes" id="UP001642900"/>
    </source>
</evidence>
<keyword evidence="3" id="KW-0804">Transcription</keyword>
<dbReference type="PANTHER" id="PTHR47506:SF6">
    <property type="entry name" value="HTH-TYPE TRANSCRIPTIONAL REPRESSOR NEMR"/>
    <property type="match status" value="1"/>
</dbReference>
<evidence type="ECO:0000259" key="5">
    <source>
        <dbReference type="PROSITE" id="PS50977"/>
    </source>
</evidence>
<dbReference type="PROSITE" id="PS50977">
    <property type="entry name" value="HTH_TETR_2"/>
    <property type="match status" value="1"/>
</dbReference>
<dbReference type="GO" id="GO:0003677">
    <property type="term" value="F:DNA binding"/>
    <property type="evidence" value="ECO:0007669"/>
    <property type="project" value="UniProtKB-UniRule"/>
</dbReference>
<keyword evidence="2 4" id="KW-0238">DNA-binding</keyword>
<dbReference type="InterPro" id="IPR036271">
    <property type="entry name" value="Tet_transcr_reg_TetR-rel_C_sf"/>
</dbReference>
<proteinExistence type="predicted"/>
<name>A0A6G4WEF1_9HYPH</name>
<sequence>MPTVSSDPTVRRCELVFEAHGFHGASMDALVRAAGVSSRTLYKRHGSKQQLILAVLRIREDRFFASLSDDGVNALFDGLALWVKREGGRGCMFLRALGEFGDREGPIMERVAAYHARLRGEIAARIAHQREKMPPARADGGAASHDGSHDVDPALVELILILFEGAAAVGAYRGPDAARHAGQAASELLAAKSRPFETHDDVS</sequence>
<dbReference type="SUPFAM" id="SSF48498">
    <property type="entry name" value="Tetracyclin repressor-like, C-terminal domain"/>
    <property type="match status" value="1"/>
</dbReference>
<evidence type="ECO:0000313" key="6">
    <source>
        <dbReference type="EMBL" id="NGO52964.1"/>
    </source>
</evidence>
<dbReference type="Pfam" id="PF16925">
    <property type="entry name" value="TetR_C_13"/>
    <property type="match status" value="1"/>
</dbReference>
<dbReference type="SUPFAM" id="SSF46689">
    <property type="entry name" value="Homeodomain-like"/>
    <property type="match status" value="1"/>
</dbReference>
<dbReference type="InterPro" id="IPR001647">
    <property type="entry name" value="HTH_TetR"/>
</dbReference>
<reference evidence="6 7" key="1">
    <citation type="submission" date="2020-02" db="EMBL/GenBank/DDBJ databases">
        <title>Genome sequence of strain CCNWXJ40-4.</title>
        <authorList>
            <person name="Gao J."/>
            <person name="Sun J."/>
        </authorList>
    </citation>
    <scope>NUCLEOTIDE SEQUENCE [LARGE SCALE GENOMIC DNA]</scope>
    <source>
        <strain evidence="6 7">CCNWXJ 40-4</strain>
    </source>
</reference>
<evidence type="ECO:0000256" key="4">
    <source>
        <dbReference type="PROSITE-ProRule" id="PRU00335"/>
    </source>
</evidence>
<protein>
    <submittedName>
        <fullName evidence="6">Helix-turn-helix transcriptional regulator</fullName>
    </submittedName>
</protein>
<keyword evidence="1" id="KW-0805">Transcription regulation</keyword>
<dbReference type="Proteomes" id="UP001642900">
    <property type="component" value="Unassembled WGS sequence"/>
</dbReference>
<accession>A0A6G4WEF1</accession>
<feature type="domain" description="HTH tetR-type" evidence="5">
    <location>
        <begin position="3"/>
        <end position="63"/>
    </location>
</feature>
<evidence type="ECO:0000256" key="1">
    <source>
        <dbReference type="ARBA" id="ARBA00023015"/>
    </source>
</evidence>
<evidence type="ECO:0000256" key="3">
    <source>
        <dbReference type="ARBA" id="ARBA00023163"/>
    </source>
</evidence>
<comment type="caution">
    <text evidence="6">The sequence shown here is derived from an EMBL/GenBank/DDBJ whole genome shotgun (WGS) entry which is preliminary data.</text>
</comment>
<feature type="DNA-binding region" description="H-T-H motif" evidence="4">
    <location>
        <begin position="26"/>
        <end position="45"/>
    </location>
</feature>
<dbReference type="PANTHER" id="PTHR47506">
    <property type="entry name" value="TRANSCRIPTIONAL REGULATORY PROTEIN"/>
    <property type="match status" value="1"/>
</dbReference>
<dbReference type="Gene3D" id="1.10.357.10">
    <property type="entry name" value="Tetracycline Repressor, domain 2"/>
    <property type="match status" value="1"/>
</dbReference>
<dbReference type="InterPro" id="IPR009057">
    <property type="entry name" value="Homeodomain-like_sf"/>
</dbReference>
<evidence type="ECO:0000256" key="2">
    <source>
        <dbReference type="ARBA" id="ARBA00023125"/>
    </source>
</evidence>